<dbReference type="InterPro" id="IPR013598">
    <property type="entry name" value="Exportin-1/Importin-b-like"/>
</dbReference>
<protein>
    <recommendedName>
        <fullName evidence="2">Exportin-1/Importin-beta-like domain-containing protein</fullName>
    </recommendedName>
</protein>
<dbReference type="InterPro" id="IPR011989">
    <property type="entry name" value="ARM-like"/>
</dbReference>
<dbReference type="VEuPathDB" id="TrichDB:TRFO_32167"/>
<feature type="region of interest" description="Disordered" evidence="1">
    <location>
        <begin position="854"/>
        <end position="873"/>
    </location>
</feature>
<dbReference type="GeneID" id="94843059"/>
<feature type="compositionally biased region" description="Low complexity" evidence="1">
    <location>
        <begin position="856"/>
        <end position="873"/>
    </location>
</feature>
<gene>
    <name evidence="3" type="ORF">TRFO_32167</name>
</gene>
<dbReference type="Gene3D" id="1.25.10.10">
    <property type="entry name" value="Leucine-rich Repeat Variant"/>
    <property type="match status" value="1"/>
</dbReference>
<reference evidence="3" key="1">
    <citation type="submission" date="2016-10" db="EMBL/GenBank/DDBJ databases">
        <authorList>
            <person name="Benchimol M."/>
            <person name="Almeida L.G."/>
            <person name="Vasconcelos A.T."/>
            <person name="Perreira-Neves A."/>
            <person name="Rosa I.A."/>
            <person name="Tasca T."/>
            <person name="Bogo M.R."/>
            <person name="de Souza W."/>
        </authorList>
    </citation>
    <scope>NUCLEOTIDE SEQUENCE [LARGE SCALE GENOMIC DNA]</scope>
    <source>
        <strain evidence="3">K</strain>
    </source>
</reference>
<proteinExistence type="predicted"/>
<comment type="caution">
    <text evidence="3">The sequence shown here is derived from an EMBL/GenBank/DDBJ whole genome shotgun (WGS) entry which is preliminary data.</text>
</comment>
<name>A0A1J4JRB1_9EUKA</name>
<evidence type="ECO:0000313" key="3">
    <source>
        <dbReference type="EMBL" id="OHT00960.1"/>
    </source>
</evidence>
<evidence type="ECO:0000256" key="1">
    <source>
        <dbReference type="SAM" id="MobiDB-lite"/>
    </source>
</evidence>
<evidence type="ECO:0000313" key="4">
    <source>
        <dbReference type="Proteomes" id="UP000179807"/>
    </source>
</evidence>
<dbReference type="InterPro" id="IPR016024">
    <property type="entry name" value="ARM-type_fold"/>
</dbReference>
<dbReference type="SUPFAM" id="SSF48371">
    <property type="entry name" value="ARM repeat"/>
    <property type="match status" value="1"/>
</dbReference>
<dbReference type="Proteomes" id="UP000179807">
    <property type="component" value="Unassembled WGS sequence"/>
</dbReference>
<feature type="domain" description="Exportin-1/Importin-beta-like" evidence="2">
    <location>
        <begin position="93"/>
        <end position="220"/>
    </location>
</feature>
<organism evidence="3 4">
    <name type="scientific">Tritrichomonas foetus</name>
    <dbReference type="NCBI Taxonomy" id="1144522"/>
    <lineage>
        <taxon>Eukaryota</taxon>
        <taxon>Metamonada</taxon>
        <taxon>Parabasalia</taxon>
        <taxon>Tritrichomonadida</taxon>
        <taxon>Tritrichomonadidae</taxon>
        <taxon>Tritrichomonas</taxon>
    </lineage>
</organism>
<keyword evidence="4" id="KW-1185">Reference proteome</keyword>
<dbReference type="Pfam" id="PF08389">
    <property type="entry name" value="Xpo1"/>
    <property type="match status" value="1"/>
</dbReference>
<dbReference type="EMBL" id="MLAK01000929">
    <property type="protein sequence ID" value="OHT00960.1"/>
    <property type="molecule type" value="Genomic_DNA"/>
</dbReference>
<dbReference type="RefSeq" id="XP_068354096.1">
    <property type="nucleotide sequence ID" value="XM_068508355.1"/>
</dbReference>
<evidence type="ECO:0000259" key="2">
    <source>
        <dbReference type="Pfam" id="PF08389"/>
    </source>
</evidence>
<sequence>MIESCVLYARTLYTGEINDQQKAADFYYGWMQHPDRFKIALEILEQYDDLYSNYAALNIFNNLASNNWLILDIELRNQLKDQLYAILDDNREPVIVNICSKVISRIAINEFPETWKDFLFETLTYGNSMILIYFLEELESNLHIPQYRRTLTHDLIMASFDIINATIFDRLEISASSVHLYALLSAWAPLNRITNEKAIRLLTTRLLMNEETRNEAIECLDLIFVKRFDCDEIFPKIHHLLLTNLYEASKQLVEAASLMADILVQHIKFFLKNNEIYYKVEKEVQPEEEEDILVINIGPPKKEIIEVKEDKYMFYDSFKDCFLLLSDPGWDIELEKYWTIWRSFLEFAQQTNLPKESNHIINFIPKLFSQMFNIIHTVHDDEYIINNDAKECFHMIYQIEPNFVIDFFQNHQNSQPNVSLLYLICCYVEKMPPDLAFQLIDPFLIPGTNILPNVLHCMAYFFRYLPENYDYIFFFSNSITSVLKSLPYSQNCLVAISNALQYLVVFSNQIFYLEDNLLLNNLVSLISSININFIGNQAILSLYNVVACAIIEITDEIESINLIEKSLNNITSFIYTKCKDILHESQQVFSLYVYAIILLKEFSKRCFRLTQIEGDKLVDALSFLISSNEITESNSVIIEHCYELLESLFLGYFDWNEVEKNNSFQKVLIPAYAKKTNHYGHALKFLTTIHTKFIESELIFINVYENIIKPLMLVITDGSQYVLDYLLSVNIWNYSYLLPIDFMEAVVREFPHDCTRSALIMIQKYCLHFHFQAVQVCIHQENEKIFRFLTELLLDPFYNSYFSQLVSSFMAFFYCCYKLQFEEIPLKMMMLKVLKETLPSFNVDDVYNTDNELENENQNNQNENQNNQNENQNNENHFDQLFIDFINYSFINFSKKLKMEVGLKYLIMSSHCYHPTMKILLESPHSENEAVVKDLSAFVKSILSEDNNTNEEQIENEDENNIVFNEAEITEFFDMQF</sequence>
<dbReference type="AlphaFoldDB" id="A0A1J4JRB1"/>
<accession>A0A1J4JRB1</accession>